<dbReference type="STRING" id="97359.A0A550C3A4"/>
<dbReference type="Proteomes" id="UP000320762">
    <property type="component" value="Unassembled WGS sequence"/>
</dbReference>
<keyword evidence="4" id="KW-0736">Signalosome</keyword>
<dbReference type="InterPro" id="IPR033464">
    <property type="entry name" value="CSN8_PSD8_EIF3K"/>
</dbReference>
<dbReference type="GO" id="GO:0008180">
    <property type="term" value="C:COP9 signalosome"/>
    <property type="evidence" value="ECO:0007669"/>
    <property type="project" value="UniProtKB-KW"/>
</dbReference>
<sequence length="245" mass="26567">MSTDPAPVQAPTPSAPSSSSSSSKAPQRAPDDTVFRAAFGEISATVAQGQYSDVVSLAERADLMGDAHSPARLLAVAPMVLAYLIVDDLPPARFAMFRLPDSLHNLPLVQGLNSLVALTWQRRYEHVYKCAESLLAVANDFEEPIAQVLHALVRQFVDSFRERTFRLLSRAYTEVPLGLVEMYLGMPGAQIVPAAQSRGWAYDEANKIFKPVKPTTAVAAGHKSDISSLNTFHFVASSVGKLELD</sequence>
<comment type="caution">
    <text evidence="8">The sequence shown here is derived from an EMBL/GenBank/DDBJ whole genome shotgun (WGS) entry which is preliminary data.</text>
</comment>
<organism evidence="8 9">
    <name type="scientific">Schizophyllum amplum</name>
    <dbReference type="NCBI Taxonomy" id="97359"/>
    <lineage>
        <taxon>Eukaryota</taxon>
        <taxon>Fungi</taxon>
        <taxon>Dikarya</taxon>
        <taxon>Basidiomycota</taxon>
        <taxon>Agaricomycotina</taxon>
        <taxon>Agaricomycetes</taxon>
        <taxon>Agaricomycetidae</taxon>
        <taxon>Agaricales</taxon>
        <taxon>Schizophyllaceae</taxon>
        <taxon>Schizophyllum</taxon>
    </lineage>
</organism>
<comment type="subcellular location">
    <subcellularLocation>
        <location evidence="2">Cytoplasm</location>
    </subcellularLocation>
    <subcellularLocation>
        <location evidence="1">Nucleus</location>
    </subcellularLocation>
</comment>
<gene>
    <name evidence="8" type="ORF">BD626DRAFT_409233</name>
</gene>
<protein>
    <submittedName>
        <fullName evidence="8">COP9 signalosome</fullName>
    </submittedName>
</protein>
<dbReference type="EMBL" id="VDMD01000029">
    <property type="protein sequence ID" value="TRM59291.1"/>
    <property type="molecule type" value="Genomic_DNA"/>
</dbReference>
<keyword evidence="5" id="KW-0539">Nucleus</keyword>
<feature type="region of interest" description="Disordered" evidence="6">
    <location>
        <begin position="1"/>
        <end position="30"/>
    </location>
</feature>
<evidence type="ECO:0000256" key="3">
    <source>
        <dbReference type="ARBA" id="ARBA00022490"/>
    </source>
</evidence>
<name>A0A550C3A4_9AGAR</name>
<reference evidence="8 9" key="1">
    <citation type="journal article" date="2019" name="New Phytol.">
        <title>Comparative genomics reveals unique wood-decay strategies and fruiting body development in the Schizophyllaceae.</title>
        <authorList>
            <person name="Almasi E."/>
            <person name="Sahu N."/>
            <person name="Krizsan K."/>
            <person name="Balint B."/>
            <person name="Kovacs G.M."/>
            <person name="Kiss B."/>
            <person name="Cseklye J."/>
            <person name="Drula E."/>
            <person name="Henrissat B."/>
            <person name="Nagy I."/>
            <person name="Chovatia M."/>
            <person name="Adam C."/>
            <person name="LaButti K."/>
            <person name="Lipzen A."/>
            <person name="Riley R."/>
            <person name="Grigoriev I.V."/>
            <person name="Nagy L.G."/>
        </authorList>
    </citation>
    <scope>NUCLEOTIDE SEQUENCE [LARGE SCALE GENOMIC DNA]</scope>
    <source>
        <strain evidence="8 9">NL-1724</strain>
    </source>
</reference>
<accession>A0A550C3A4</accession>
<feature type="domain" description="CSN8/PSMD8/EIF3K" evidence="7">
    <location>
        <begin position="80"/>
        <end position="212"/>
    </location>
</feature>
<evidence type="ECO:0000256" key="6">
    <source>
        <dbReference type="SAM" id="MobiDB-lite"/>
    </source>
</evidence>
<evidence type="ECO:0000259" key="7">
    <source>
        <dbReference type="Pfam" id="PF10075"/>
    </source>
</evidence>
<feature type="compositionally biased region" description="Low complexity" evidence="6">
    <location>
        <begin position="15"/>
        <end position="28"/>
    </location>
</feature>
<dbReference type="PANTHER" id="PTHR13339:SF0">
    <property type="entry name" value="COP9 SIGNALOSOME COMPLEX SUBUNIT 8"/>
    <property type="match status" value="1"/>
</dbReference>
<keyword evidence="9" id="KW-1185">Reference proteome</keyword>
<proteinExistence type="predicted"/>
<dbReference type="InterPro" id="IPR033205">
    <property type="entry name" value="COP9_CSN8"/>
</dbReference>
<dbReference type="GO" id="GO:0005737">
    <property type="term" value="C:cytoplasm"/>
    <property type="evidence" value="ECO:0007669"/>
    <property type="project" value="UniProtKB-SubCell"/>
</dbReference>
<evidence type="ECO:0000256" key="4">
    <source>
        <dbReference type="ARBA" id="ARBA00022790"/>
    </source>
</evidence>
<dbReference type="GO" id="GO:0000338">
    <property type="term" value="P:protein deneddylation"/>
    <property type="evidence" value="ECO:0007669"/>
    <property type="project" value="InterPro"/>
</dbReference>
<dbReference type="OrthoDB" id="5351233at2759"/>
<evidence type="ECO:0000256" key="5">
    <source>
        <dbReference type="ARBA" id="ARBA00023242"/>
    </source>
</evidence>
<dbReference type="AlphaFoldDB" id="A0A550C3A4"/>
<dbReference type="GO" id="GO:0010387">
    <property type="term" value="P:COP9 signalosome assembly"/>
    <property type="evidence" value="ECO:0007669"/>
    <property type="project" value="InterPro"/>
</dbReference>
<evidence type="ECO:0000313" key="9">
    <source>
        <dbReference type="Proteomes" id="UP000320762"/>
    </source>
</evidence>
<evidence type="ECO:0000256" key="1">
    <source>
        <dbReference type="ARBA" id="ARBA00004123"/>
    </source>
</evidence>
<dbReference type="PANTHER" id="PTHR13339">
    <property type="entry name" value="COP9 SIGNALOSOME COMPLEX SUBUNIT 8"/>
    <property type="match status" value="1"/>
</dbReference>
<evidence type="ECO:0000313" key="8">
    <source>
        <dbReference type="EMBL" id="TRM59291.1"/>
    </source>
</evidence>
<evidence type="ECO:0000256" key="2">
    <source>
        <dbReference type="ARBA" id="ARBA00004496"/>
    </source>
</evidence>
<dbReference type="Pfam" id="PF10075">
    <property type="entry name" value="CSN8_PSD8_EIF3K"/>
    <property type="match status" value="1"/>
</dbReference>
<keyword evidence="3" id="KW-0963">Cytoplasm</keyword>